<sequence length="179" mass="20499">MCASFWFPPTVQKHARKYIRCTKLPISVTEYMIVYAWCPAMNSHLPPSTRGIGFISVGSVHSRNICQTACFSDVQFCSSRFSAFQEHLSNERKTYNRKQQIARMENWGIRMPPTFVEYFAMLRQQAEDQQAVLRKQQVARNYPGFNLPMPRHANRSRSPGNSGSLWSGLVPSPTLPPPE</sequence>
<dbReference type="RefSeq" id="XP_053533035.1">
    <property type="nucleotide sequence ID" value="XM_053677060.1"/>
</dbReference>
<dbReference type="Proteomes" id="UP000221080">
    <property type="component" value="Chromosome 28"/>
</dbReference>
<name>A0A9F7QZD1_ICTPU</name>
<dbReference type="GeneID" id="124626488"/>
<proteinExistence type="predicted"/>
<accession>A0A9F7QZD1</accession>
<protein>
    <submittedName>
        <fullName evidence="3">Uncharacterized protein LOC124626488</fullName>
    </submittedName>
</protein>
<evidence type="ECO:0000313" key="2">
    <source>
        <dbReference type="Proteomes" id="UP000221080"/>
    </source>
</evidence>
<reference evidence="3" key="2">
    <citation type="submission" date="2025-08" db="UniProtKB">
        <authorList>
            <consortium name="RefSeq"/>
        </authorList>
    </citation>
    <scope>IDENTIFICATION</scope>
    <source>
        <tissue evidence="3">Blood</tissue>
    </source>
</reference>
<organism evidence="2 3">
    <name type="scientific">Ictalurus punctatus</name>
    <name type="common">Channel catfish</name>
    <name type="synonym">Silurus punctatus</name>
    <dbReference type="NCBI Taxonomy" id="7998"/>
    <lineage>
        <taxon>Eukaryota</taxon>
        <taxon>Metazoa</taxon>
        <taxon>Chordata</taxon>
        <taxon>Craniata</taxon>
        <taxon>Vertebrata</taxon>
        <taxon>Euteleostomi</taxon>
        <taxon>Actinopterygii</taxon>
        <taxon>Neopterygii</taxon>
        <taxon>Teleostei</taxon>
        <taxon>Ostariophysi</taxon>
        <taxon>Siluriformes</taxon>
        <taxon>Ictaluridae</taxon>
        <taxon>Ictalurus</taxon>
    </lineage>
</organism>
<evidence type="ECO:0000256" key="1">
    <source>
        <dbReference type="SAM" id="MobiDB-lite"/>
    </source>
</evidence>
<gene>
    <name evidence="3" type="primary">LOC124626488</name>
</gene>
<dbReference type="AlphaFoldDB" id="A0A9F7QZD1"/>
<dbReference type="KEGG" id="ipu:124626488"/>
<feature type="compositionally biased region" description="Polar residues" evidence="1">
    <location>
        <begin position="156"/>
        <end position="165"/>
    </location>
</feature>
<feature type="region of interest" description="Disordered" evidence="1">
    <location>
        <begin position="143"/>
        <end position="179"/>
    </location>
</feature>
<reference evidence="2" key="1">
    <citation type="journal article" date="2016" name="Nat. Commun.">
        <title>The channel catfish genome sequence provides insights into the evolution of scale formation in teleosts.</title>
        <authorList>
            <person name="Liu Z."/>
            <person name="Liu S."/>
            <person name="Yao J."/>
            <person name="Bao L."/>
            <person name="Zhang J."/>
            <person name="Li Y."/>
            <person name="Jiang C."/>
            <person name="Sun L."/>
            <person name="Wang R."/>
            <person name="Zhang Y."/>
            <person name="Zhou T."/>
            <person name="Zeng Q."/>
            <person name="Fu Q."/>
            <person name="Gao S."/>
            <person name="Li N."/>
            <person name="Koren S."/>
            <person name="Jiang Y."/>
            <person name="Zimin A."/>
            <person name="Xu P."/>
            <person name="Phillippy A.M."/>
            <person name="Geng X."/>
            <person name="Song L."/>
            <person name="Sun F."/>
            <person name="Li C."/>
            <person name="Wang X."/>
            <person name="Chen A."/>
            <person name="Jin Y."/>
            <person name="Yuan Z."/>
            <person name="Yang Y."/>
            <person name="Tan S."/>
            <person name="Peatman E."/>
            <person name="Lu J."/>
            <person name="Qin Z."/>
            <person name="Dunham R."/>
            <person name="Li Z."/>
            <person name="Sonstegard T."/>
            <person name="Feng J."/>
            <person name="Danzmann R.G."/>
            <person name="Schroeder S."/>
            <person name="Scheffler B."/>
            <person name="Duke M.V."/>
            <person name="Ballard L."/>
            <person name="Kucuktas H."/>
            <person name="Kaltenboeck L."/>
            <person name="Liu H."/>
            <person name="Armbruster J."/>
            <person name="Xie Y."/>
            <person name="Kirby M.L."/>
            <person name="Tian Y."/>
            <person name="Flanagan M.E."/>
            <person name="Mu W."/>
            <person name="Waldbieser G.C."/>
        </authorList>
    </citation>
    <scope>NUCLEOTIDE SEQUENCE [LARGE SCALE GENOMIC DNA]</scope>
    <source>
        <strain evidence="2">SDA103</strain>
    </source>
</reference>
<evidence type="ECO:0000313" key="3">
    <source>
        <dbReference type="RefSeq" id="XP_053533035.1"/>
    </source>
</evidence>
<keyword evidence="2" id="KW-1185">Reference proteome</keyword>